<dbReference type="Gene3D" id="1.10.260.40">
    <property type="entry name" value="lambda repressor-like DNA-binding domains"/>
    <property type="match status" value="1"/>
</dbReference>
<gene>
    <name evidence="6" type="ORF">BHU61_06505</name>
</gene>
<dbReference type="PROSITE" id="PS50943">
    <property type="entry name" value="HTH_CROC1"/>
    <property type="match status" value="1"/>
</dbReference>
<evidence type="ECO:0000313" key="7">
    <source>
        <dbReference type="Proteomes" id="UP000249808"/>
    </source>
</evidence>
<protein>
    <submittedName>
        <fullName evidence="6">Transcriptional regulator</fullName>
    </submittedName>
</protein>
<keyword evidence="3" id="KW-0804">Transcription</keyword>
<evidence type="ECO:0000256" key="4">
    <source>
        <dbReference type="SAM" id="MobiDB-lite"/>
    </source>
</evidence>
<feature type="domain" description="HTH cro/C1-type" evidence="5">
    <location>
        <begin position="37"/>
        <end position="71"/>
    </location>
</feature>
<evidence type="ECO:0000256" key="3">
    <source>
        <dbReference type="ARBA" id="ARBA00023163"/>
    </source>
</evidence>
<dbReference type="RefSeq" id="WP_111715560.1">
    <property type="nucleotide sequence ID" value="NZ_JBHSSR010000004.1"/>
</dbReference>
<dbReference type="PANTHER" id="PTHR40661">
    <property type="match status" value="1"/>
</dbReference>
<dbReference type="InterPro" id="IPR001387">
    <property type="entry name" value="Cro/C1-type_HTH"/>
</dbReference>
<evidence type="ECO:0000259" key="5">
    <source>
        <dbReference type="PROSITE" id="PS50943"/>
    </source>
</evidence>
<keyword evidence="7" id="KW-1185">Reference proteome</keyword>
<dbReference type="GO" id="GO:0003677">
    <property type="term" value="F:DNA binding"/>
    <property type="evidence" value="ECO:0007669"/>
    <property type="project" value="UniProtKB-KW"/>
</dbReference>
<dbReference type="Pfam" id="PF01381">
    <property type="entry name" value="HTH_3"/>
    <property type="match status" value="1"/>
</dbReference>
<comment type="caution">
    <text evidence="6">The sequence shown here is derived from an EMBL/GenBank/DDBJ whole genome shotgun (WGS) entry which is preliminary data.</text>
</comment>
<keyword evidence="2" id="KW-0238">DNA-binding</keyword>
<dbReference type="PANTHER" id="PTHR40661:SF1">
    <property type="entry name" value="HTH CRO_C1-TYPE DOMAIN-CONTAINING PROTEIN"/>
    <property type="match status" value="1"/>
</dbReference>
<evidence type="ECO:0000256" key="2">
    <source>
        <dbReference type="ARBA" id="ARBA00023125"/>
    </source>
</evidence>
<dbReference type="InterPro" id="IPR010982">
    <property type="entry name" value="Lambda_DNA-bd_dom_sf"/>
</dbReference>
<sequence>MTLTSERLKEIMRERNLKQIDILNKSEKYQKSLGIKMSKSHLSQYVNGKSSPDQHKLFLLSKTLGVSEAWLMGYDVPKHNNQNDTTDKTNENRSTKSNIETIAAHIDDDVTEEQMKDIIKYIEFIKSNKF</sequence>
<proteinExistence type="predicted"/>
<feature type="compositionally biased region" description="Basic and acidic residues" evidence="4">
    <location>
        <begin position="85"/>
        <end position="94"/>
    </location>
</feature>
<feature type="region of interest" description="Disordered" evidence="4">
    <location>
        <begin position="76"/>
        <end position="99"/>
    </location>
</feature>
<keyword evidence="1" id="KW-0805">Transcription regulation</keyword>
<dbReference type="EMBL" id="PZJH01000002">
    <property type="protein sequence ID" value="RAK44960.1"/>
    <property type="molecule type" value="Genomic_DNA"/>
</dbReference>
<dbReference type="Proteomes" id="UP000249808">
    <property type="component" value="Unassembled WGS sequence"/>
</dbReference>
<dbReference type="SUPFAM" id="SSF47413">
    <property type="entry name" value="lambda repressor-like DNA-binding domains"/>
    <property type="match status" value="1"/>
</dbReference>
<dbReference type="AlphaFoldDB" id="A0A327ZRL0"/>
<name>A0A327ZRL0_9STAP</name>
<evidence type="ECO:0000313" key="6">
    <source>
        <dbReference type="EMBL" id="RAK44960.1"/>
    </source>
</evidence>
<reference evidence="6 7" key="1">
    <citation type="journal article" date="2018" name="Front. Microbiol.">
        <title>Description and Comparative Genomics of Macrococcus caseolyticus subsp. hominis subsp. nov., Macrococcus goetzii sp. nov., Macrococcus epidermidis sp. nov., and Macrococcus bohemicus sp. nov., Novel Macrococci From Human Clinical Material With Virulence Potential and Suspected Uptake of Foreign DNA by Natural Transformation.</title>
        <authorList>
            <person name="Maslanova I."/>
            <person name="Wertheimer Z."/>
            <person name="Sedlacek I."/>
            <person name="Svec P."/>
            <person name="Indrakova A."/>
            <person name="Kovarovic V."/>
            <person name="Schumann P."/>
            <person name="Sproer C."/>
            <person name="Kralova S."/>
            <person name="Sedo O."/>
            <person name="Kristofova L."/>
            <person name="Vrbovska V."/>
            <person name="Fuzik T."/>
            <person name="Petras P."/>
            <person name="Zdrahal Z."/>
            <person name="Ruzickova V."/>
            <person name="Doskar J."/>
            <person name="Pantucek R."/>
        </authorList>
    </citation>
    <scope>NUCLEOTIDE SEQUENCE [LARGE SCALE GENOMIC DNA]</scope>
    <source>
        <strain evidence="6 7">01/688</strain>
    </source>
</reference>
<dbReference type="SMART" id="SM00530">
    <property type="entry name" value="HTH_XRE"/>
    <property type="match status" value="1"/>
</dbReference>
<organism evidence="6 7">
    <name type="scientific">Macrococcus epidermidis</name>
    <dbReference type="NCBI Taxonomy" id="1902580"/>
    <lineage>
        <taxon>Bacteria</taxon>
        <taxon>Bacillati</taxon>
        <taxon>Bacillota</taxon>
        <taxon>Bacilli</taxon>
        <taxon>Bacillales</taxon>
        <taxon>Staphylococcaceae</taxon>
        <taxon>Macrococcus</taxon>
    </lineage>
</organism>
<accession>A0A327ZRL0</accession>
<evidence type="ECO:0000256" key="1">
    <source>
        <dbReference type="ARBA" id="ARBA00023015"/>
    </source>
</evidence>
<dbReference type="CDD" id="cd00093">
    <property type="entry name" value="HTH_XRE"/>
    <property type="match status" value="1"/>
</dbReference>